<keyword evidence="1" id="KW-0472">Membrane</keyword>
<feature type="transmembrane region" description="Helical" evidence="1">
    <location>
        <begin position="54"/>
        <end position="74"/>
    </location>
</feature>
<dbReference type="RefSeq" id="WP_166174574.1">
    <property type="nucleotide sequence ID" value="NZ_CP045119.1"/>
</dbReference>
<feature type="transmembrane region" description="Helical" evidence="1">
    <location>
        <begin position="6"/>
        <end position="33"/>
    </location>
</feature>
<protein>
    <recommendedName>
        <fullName evidence="4">DUF1772 domain-containing protein</fullName>
    </recommendedName>
</protein>
<evidence type="ECO:0000313" key="3">
    <source>
        <dbReference type="Proteomes" id="UP000501452"/>
    </source>
</evidence>
<accession>A0A6G8Q7C8</accession>
<dbReference type="AlphaFoldDB" id="A0A6G8Q7C8"/>
<keyword evidence="1" id="KW-0812">Transmembrane</keyword>
<evidence type="ECO:0008006" key="4">
    <source>
        <dbReference type="Google" id="ProtNLM"/>
    </source>
</evidence>
<evidence type="ECO:0000313" key="2">
    <source>
        <dbReference type="EMBL" id="QIN82338.1"/>
    </source>
</evidence>
<dbReference type="EMBL" id="CP045119">
    <property type="protein sequence ID" value="QIN82338.1"/>
    <property type="molecule type" value="Genomic_DNA"/>
</dbReference>
<dbReference type="Proteomes" id="UP000501452">
    <property type="component" value="Chromosome"/>
</dbReference>
<gene>
    <name evidence="2" type="ORF">GBA63_06495</name>
</gene>
<name>A0A6G8Q7C8_9ACTN</name>
<reference evidence="2 3" key="1">
    <citation type="submission" date="2019-10" db="EMBL/GenBank/DDBJ databases">
        <title>Rubrobacter sp nov SCSIO 52090 isolated from a deep-sea sediment in the South China Sea.</title>
        <authorList>
            <person name="Chen R.W."/>
        </authorList>
    </citation>
    <scope>NUCLEOTIDE SEQUENCE [LARGE SCALE GENOMIC DNA]</scope>
    <source>
        <strain evidence="2 3">SCSIO 52909</strain>
    </source>
</reference>
<dbReference type="KEGG" id="rub:GBA63_06495"/>
<evidence type="ECO:0000256" key="1">
    <source>
        <dbReference type="SAM" id="Phobius"/>
    </source>
</evidence>
<proteinExistence type="predicted"/>
<feature type="transmembrane region" description="Helical" evidence="1">
    <location>
        <begin position="129"/>
        <end position="147"/>
    </location>
</feature>
<keyword evidence="1" id="KW-1133">Transmembrane helix</keyword>
<feature type="transmembrane region" description="Helical" evidence="1">
    <location>
        <begin position="80"/>
        <end position="100"/>
    </location>
</feature>
<keyword evidence="3" id="KW-1185">Reference proteome</keyword>
<sequence>MDFSHLFLIAWTGLIFAVLGEIWLVQIVVYPLFGKVGEAEYTAYHKFYSSRIPLPVIVPGFASFLLTIPLVFLAPESVPLWMLLANLACGVVGLLVTVALEIPRHARLENGGKQVKVIRELVRYNWPRTFSITGSALLTLLMLLSAFRPA</sequence>
<organism evidence="2 3">
    <name type="scientific">Rubrobacter tropicus</name>
    <dbReference type="NCBI Taxonomy" id="2653851"/>
    <lineage>
        <taxon>Bacteria</taxon>
        <taxon>Bacillati</taxon>
        <taxon>Actinomycetota</taxon>
        <taxon>Rubrobacteria</taxon>
        <taxon>Rubrobacterales</taxon>
        <taxon>Rubrobacteraceae</taxon>
        <taxon>Rubrobacter</taxon>
    </lineage>
</organism>